<feature type="chain" id="PRO_5044243099" evidence="3">
    <location>
        <begin position="37"/>
        <end position="164"/>
    </location>
</feature>
<proteinExistence type="predicted"/>
<dbReference type="InterPro" id="IPR051887">
    <property type="entry name" value="GH18_Domain-Containing"/>
</dbReference>
<dbReference type="PANTHER" id="PTHR46290:SF1">
    <property type="entry name" value="DI-N-ACETYLCHITOBIASE"/>
    <property type="match status" value="1"/>
</dbReference>
<keyword evidence="2" id="KW-0326">Glycosidase</keyword>
<evidence type="ECO:0000256" key="2">
    <source>
        <dbReference type="ARBA" id="ARBA00023295"/>
    </source>
</evidence>
<keyword evidence="1" id="KW-0378">Hydrolase</keyword>
<reference evidence="4 5" key="1">
    <citation type="submission" date="2022-11" db="EMBL/GenBank/DDBJ databases">
        <title>Whole genome sequence of Eschrichtius robustus ER-17-0199.</title>
        <authorList>
            <person name="Bruniche-Olsen A."/>
            <person name="Black A.N."/>
            <person name="Fields C.J."/>
            <person name="Walden K."/>
            <person name="Dewoody J.A."/>
        </authorList>
    </citation>
    <scope>NUCLEOTIDE SEQUENCE [LARGE SCALE GENOMIC DNA]</scope>
    <source>
        <strain evidence="4">ER-17-0199</strain>
        <tissue evidence="4">Blubber</tissue>
    </source>
</reference>
<accession>A0AB34HQU8</accession>
<name>A0AB34HQU8_ESCRO</name>
<feature type="signal peptide" evidence="3">
    <location>
        <begin position="1"/>
        <end position="36"/>
    </location>
</feature>
<protein>
    <submittedName>
        <fullName evidence="4">Uncharacterized protein</fullName>
    </submittedName>
</protein>
<dbReference type="GO" id="GO:0006032">
    <property type="term" value="P:chitin catabolic process"/>
    <property type="evidence" value="ECO:0007669"/>
    <property type="project" value="TreeGrafter"/>
</dbReference>
<dbReference type="GO" id="GO:0005615">
    <property type="term" value="C:extracellular space"/>
    <property type="evidence" value="ECO:0007669"/>
    <property type="project" value="TreeGrafter"/>
</dbReference>
<dbReference type="InterPro" id="IPR017853">
    <property type="entry name" value="GH"/>
</dbReference>
<dbReference type="Proteomes" id="UP001159641">
    <property type="component" value="Unassembled WGS sequence"/>
</dbReference>
<dbReference type="AlphaFoldDB" id="A0AB34HQU8"/>
<dbReference type="GO" id="GO:0004568">
    <property type="term" value="F:chitinase activity"/>
    <property type="evidence" value="ECO:0007669"/>
    <property type="project" value="TreeGrafter"/>
</dbReference>
<keyword evidence="5" id="KW-1185">Reference proteome</keyword>
<comment type="caution">
    <text evidence="4">The sequence shown here is derived from an EMBL/GenBank/DDBJ whole genome shotgun (WGS) entry which is preliminary data.</text>
</comment>
<sequence>MAWPQLRSRRLVPSLRGAPGLAPLLPLLLALRVGLGADRPCQGPALCRPITHRPDFEVFVFDVGHKTWKYYDWSQITTVILFSNYDSELMCYAHSKGARVVLKGELQFLPDVSKPIGDVSIRDIINATFRASWIAQQVKLAKTQYMDGINLDKKLLVHHLNVIR</sequence>
<evidence type="ECO:0000313" key="4">
    <source>
        <dbReference type="EMBL" id="KAJ8793492.1"/>
    </source>
</evidence>
<gene>
    <name evidence="4" type="ORF">J1605_019326</name>
</gene>
<dbReference type="SUPFAM" id="SSF51445">
    <property type="entry name" value="(Trans)glycosidases"/>
    <property type="match status" value="1"/>
</dbReference>
<evidence type="ECO:0000256" key="1">
    <source>
        <dbReference type="ARBA" id="ARBA00022801"/>
    </source>
</evidence>
<dbReference type="PANTHER" id="PTHR46290">
    <property type="entry name" value="DI-N-ACETYLCHITOBIASE"/>
    <property type="match status" value="1"/>
</dbReference>
<keyword evidence="3" id="KW-0732">Signal</keyword>
<dbReference type="GO" id="GO:0009313">
    <property type="term" value="P:oligosaccharide catabolic process"/>
    <property type="evidence" value="ECO:0007669"/>
    <property type="project" value="TreeGrafter"/>
</dbReference>
<evidence type="ECO:0000313" key="5">
    <source>
        <dbReference type="Proteomes" id="UP001159641"/>
    </source>
</evidence>
<organism evidence="4 5">
    <name type="scientific">Eschrichtius robustus</name>
    <name type="common">California gray whale</name>
    <name type="synonym">Eschrichtius gibbosus</name>
    <dbReference type="NCBI Taxonomy" id="9764"/>
    <lineage>
        <taxon>Eukaryota</taxon>
        <taxon>Metazoa</taxon>
        <taxon>Chordata</taxon>
        <taxon>Craniata</taxon>
        <taxon>Vertebrata</taxon>
        <taxon>Euteleostomi</taxon>
        <taxon>Mammalia</taxon>
        <taxon>Eutheria</taxon>
        <taxon>Laurasiatheria</taxon>
        <taxon>Artiodactyla</taxon>
        <taxon>Whippomorpha</taxon>
        <taxon>Cetacea</taxon>
        <taxon>Mysticeti</taxon>
        <taxon>Eschrichtiidae</taxon>
        <taxon>Eschrichtius</taxon>
    </lineage>
</organism>
<evidence type="ECO:0000256" key="3">
    <source>
        <dbReference type="SAM" id="SignalP"/>
    </source>
</evidence>
<dbReference type="EMBL" id="JAIQCJ010000966">
    <property type="protein sequence ID" value="KAJ8793492.1"/>
    <property type="molecule type" value="Genomic_DNA"/>
</dbReference>